<feature type="transmembrane region" description="Helical" evidence="1">
    <location>
        <begin position="27"/>
        <end position="47"/>
    </location>
</feature>
<sequence>MLASGLSVAVIALVALGLGTVMRSTAGAIVTVCVLLFVSPLAVNLLADPWNDRIASVLPSNLAARLVDHPSAVGGLPPLGALAVLPAYVIVALGAGAVVLARRDA</sequence>
<evidence type="ECO:0000313" key="3">
    <source>
        <dbReference type="Proteomes" id="UP000198282"/>
    </source>
</evidence>
<dbReference type="Proteomes" id="UP000198282">
    <property type="component" value="Unassembled WGS sequence"/>
</dbReference>
<name>A0A239IY62_9ACTN</name>
<dbReference type="OrthoDB" id="5188656at2"/>
<reference evidence="2 3" key="1">
    <citation type="submission" date="2017-06" db="EMBL/GenBank/DDBJ databases">
        <authorList>
            <person name="Kim H.J."/>
            <person name="Triplett B.A."/>
        </authorList>
    </citation>
    <scope>NUCLEOTIDE SEQUENCE [LARGE SCALE GENOMIC DNA]</scope>
    <source>
        <strain evidence="2 3">CGMCC 4.2132</strain>
    </source>
</reference>
<evidence type="ECO:0000256" key="1">
    <source>
        <dbReference type="SAM" id="Phobius"/>
    </source>
</evidence>
<gene>
    <name evidence="2" type="ORF">SAMN05216276_102112</name>
</gene>
<dbReference type="AlphaFoldDB" id="A0A239IY62"/>
<keyword evidence="1" id="KW-1133">Transmembrane helix</keyword>
<keyword evidence="1" id="KW-0812">Transmembrane</keyword>
<accession>A0A239IY62</accession>
<keyword evidence="1" id="KW-0472">Membrane</keyword>
<organism evidence="2 3">
    <name type="scientific">Streptosporangium subroseum</name>
    <dbReference type="NCBI Taxonomy" id="106412"/>
    <lineage>
        <taxon>Bacteria</taxon>
        <taxon>Bacillati</taxon>
        <taxon>Actinomycetota</taxon>
        <taxon>Actinomycetes</taxon>
        <taxon>Streptosporangiales</taxon>
        <taxon>Streptosporangiaceae</taxon>
        <taxon>Streptosporangium</taxon>
    </lineage>
</organism>
<proteinExistence type="predicted"/>
<evidence type="ECO:0008006" key="4">
    <source>
        <dbReference type="Google" id="ProtNLM"/>
    </source>
</evidence>
<evidence type="ECO:0000313" key="2">
    <source>
        <dbReference type="EMBL" id="SNS98322.1"/>
    </source>
</evidence>
<feature type="transmembrane region" description="Helical" evidence="1">
    <location>
        <begin position="79"/>
        <end position="101"/>
    </location>
</feature>
<protein>
    <recommendedName>
        <fullName evidence="4">ABC-2 type transport system permease protein</fullName>
    </recommendedName>
</protein>
<dbReference type="EMBL" id="FZOD01000021">
    <property type="protein sequence ID" value="SNS98322.1"/>
    <property type="molecule type" value="Genomic_DNA"/>
</dbReference>
<keyword evidence="3" id="KW-1185">Reference proteome</keyword>
<dbReference type="RefSeq" id="WP_089209149.1">
    <property type="nucleotide sequence ID" value="NZ_FZOD01000021.1"/>
</dbReference>